<sequence length="150" mass="16723">MKLQSYLIGIMALLSYSAQSQHFTLSGSYSPTLESYTFGAGFGGKDMLFDYQLGLSDEFIAMGLDMGFQVADFSGNGHVSVLYLGLGGEMYLMDDYEADMGYSIYPSVSISYNQFVFTYGYGYLEYDGVLPGELEYFHKLKLTIIFADID</sequence>
<proteinExistence type="predicted"/>
<accession>A0A6L3ZDA7</accession>
<evidence type="ECO:0000313" key="1">
    <source>
        <dbReference type="EMBL" id="KAB2815831.1"/>
    </source>
</evidence>
<keyword evidence="2" id="KW-1185">Reference proteome</keyword>
<name>A0A6L3ZDA7_9FLAO</name>
<dbReference type="AlphaFoldDB" id="A0A6L3ZDA7"/>
<evidence type="ECO:0000313" key="2">
    <source>
        <dbReference type="Proteomes" id="UP000484164"/>
    </source>
</evidence>
<comment type="caution">
    <text evidence="1">The sequence shown here is derived from an EMBL/GenBank/DDBJ whole genome shotgun (WGS) entry which is preliminary data.</text>
</comment>
<reference evidence="1 2" key="1">
    <citation type="submission" date="2019-10" db="EMBL/GenBank/DDBJ databases">
        <title>Genome sequence of Phaeocystidibacter marisrubri JCM30614 (type strain).</title>
        <authorList>
            <person name="Bowman J.P."/>
        </authorList>
    </citation>
    <scope>NUCLEOTIDE SEQUENCE [LARGE SCALE GENOMIC DNA]</scope>
    <source>
        <strain evidence="1 2">JCM 30614</strain>
    </source>
</reference>
<protein>
    <submittedName>
        <fullName evidence="1">Uncharacterized protein</fullName>
    </submittedName>
</protein>
<organism evidence="1 2">
    <name type="scientific">Phaeocystidibacter marisrubri</name>
    <dbReference type="NCBI Taxonomy" id="1577780"/>
    <lineage>
        <taxon>Bacteria</taxon>
        <taxon>Pseudomonadati</taxon>
        <taxon>Bacteroidota</taxon>
        <taxon>Flavobacteriia</taxon>
        <taxon>Flavobacteriales</taxon>
        <taxon>Phaeocystidibacteraceae</taxon>
        <taxon>Phaeocystidibacter</taxon>
    </lineage>
</organism>
<dbReference type="OrthoDB" id="9879806at2"/>
<gene>
    <name evidence="1" type="ORF">F8C82_09030</name>
</gene>
<dbReference type="RefSeq" id="WP_151693260.1">
    <property type="nucleotide sequence ID" value="NZ_BMGX01000001.1"/>
</dbReference>
<dbReference type="Proteomes" id="UP000484164">
    <property type="component" value="Unassembled WGS sequence"/>
</dbReference>
<dbReference type="EMBL" id="WBVQ01000002">
    <property type="protein sequence ID" value="KAB2815831.1"/>
    <property type="molecule type" value="Genomic_DNA"/>
</dbReference>